<reference evidence="1 2" key="1">
    <citation type="submission" date="2021-06" db="EMBL/GenBank/DDBJ databases">
        <title>Caerostris darwini draft genome.</title>
        <authorList>
            <person name="Kono N."/>
            <person name="Arakawa K."/>
        </authorList>
    </citation>
    <scope>NUCLEOTIDE SEQUENCE [LARGE SCALE GENOMIC DNA]</scope>
</reference>
<keyword evidence="2" id="KW-1185">Reference proteome</keyword>
<comment type="caution">
    <text evidence="1">The sequence shown here is derived from an EMBL/GenBank/DDBJ whole genome shotgun (WGS) entry which is preliminary data.</text>
</comment>
<dbReference type="Proteomes" id="UP001054837">
    <property type="component" value="Unassembled WGS sequence"/>
</dbReference>
<organism evidence="1 2">
    <name type="scientific">Caerostris darwini</name>
    <dbReference type="NCBI Taxonomy" id="1538125"/>
    <lineage>
        <taxon>Eukaryota</taxon>
        <taxon>Metazoa</taxon>
        <taxon>Ecdysozoa</taxon>
        <taxon>Arthropoda</taxon>
        <taxon>Chelicerata</taxon>
        <taxon>Arachnida</taxon>
        <taxon>Araneae</taxon>
        <taxon>Araneomorphae</taxon>
        <taxon>Entelegynae</taxon>
        <taxon>Araneoidea</taxon>
        <taxon>Araneidae</taxon>
        <taxon>Caerostris</taxon>
    </lineage>
</organism>
<dbReference type="AlphaFoldDB" id="A0AAV4MWN0"/>
<sequence length="103" mass="11400">MKDSLSFADDVGSVTEKGWYRPRTMEGLFGKKVLLFAALVALALCPTAQAKKWTMEDLAAAKFPHRVSNDIYLDPCKSGECFLTTVFIASMLVLKSTLDVCLY</sequence>
<protein>
    <submittedName>
        <fullName evidence="1">Uncharacterized protein</fullName>
    </submittedName>
</protein>
<gene>
    <name evidence="1" type="ORF">CDAR_418721</name>
</gene>
<dbReference type="EMBL" id="BPLQ01000920">
    <property type="protein sequence ID" value="GIX76341.1"/>
    <property type="molecule type" value="Genomic_DNA"/>
</dbReference>
<proteinExistence type="predicted"/>
<evidence type="ECO:0000313" key="2">
    <source>
        <dbReference type="Proteomes" id="UP001054837"/>
    </source>
</evidence>
<evidence type="ECO:0000313" key="1">
    <source>
        <dbReference type="EMBL" id="GIX76341.1"/>
    </source>
</evidence>
<accession>A0AAV4MWN0</accession>
<name>A0AAV4MWN0_9ARAC</name>